<name>A0ABW1V183_9BACL</name>
<dbReference type="EMBL" id="JBHSTE010000002">
    <property type="protein sequence ID" value="MFC6332505.1"/>
    <property type="molecule type" value="Genomic_DNA"/>
</dbReference>
<protein>
    <submittedName>
        <fullName evidence="7">Mov34/MPN/PAD-1 family protein</fullName>
    </submittedName>
</protein>
<dbReference type="SMART" id="SM00232">
    <property type="entry name" value="JAB_MPN"/>
    <property type="match status" value="1"/>
</dbReference>
<dbReference type="Pfam" id="PF14464">
    <property type="entry name" value="Prok-JAB"/>
    <property type="match status" value="1"/>
</dbReference>
<reference evidence="8" key="1">
    <citation type="journal article" date="2019" name="Int. J. Syst. Evol. Microbiol.">
        <title>The Global Catalogue of Microorganisms (GCM) 10K type strain sequencing project: providing services to taxonomists for standard genome sequencing and annotation.</title>
        <authorList>
            <consortium name="The Broad Institute Genomics Platform"/>
            <consortium name="The Broad Institute Genome Sequencing Center for Infectious Disease"/>
            <person name="Wu L."/>
            <person name="Ma J."/>
        </authorList>
    </citation>
    <scope>NUCLEOTIDE SEQUENCE [LARGE SCALE GENOMIC DNA]</scope>
    <source>
        <strain evidence="8">PCU 280</strain>
    </source>
</reference>
<keyword evidence="4" id="KW-0862">Zinc</keyword>
<dbReference type="RefSeq" id="WP_379232943.1">
    <property type="nucleotide sequence ID" value="NZ_JBHSTE010000002.1"/>
</dbReference>
<evidence type="ECO:0000256" key="5">
    <source>
        <dbReference type="ARBA" id="ARBA00023049"/>
    </source>
</evidence>
<proteinExistence type="predicted"/>
<sequence length="138" mass="15941">MQAVTTISSTCRQQLIDYALQQLPEEACGLLLAPIGSDTITVMQPIANRHHSRVYAFTFDAEQWVHYYFHASKLNLSVVGIFHSHPHEQPLPSEADMNGFFDQHMLYAIIGFNQKESPQIRFYRRSKNRFIDFPLVLT</sequence>
<keyword evidence="2" id="KW-0479">Metal-binding</keyword>
<accession>A0ABW1V183</accession>
<gene>
    <name evidence="7" type="ORF">ACFP56_07690</name>
</gene>
<dbReference type="PANTHER" id="PTHR34858">
    <property type="entry name" value="CYSO-CYSTEINE PEPTIDASE"/>
    <property type="match status" value="1"/>
</dbReference>
<evidence type="ECO:0000313" key="8">
    <source>
        <dbReference type="Proteomes" id="UP001596233"/>
    </source>
</evidence>
<evidence type="ECO:0000313" key="7">
    <source>
        <dbReference type="EMBL" id="MFC6332505.1"/>
    </source>
</evidence>
<dbReference type="CDD" id="cd08070">
    <property type="entry name" value="MPN_like"/>
    <property type="match status" value="1"/>
</dbReference>
<keyword evidence="8" id="KW-1185">Reference proteome</keyword>
<organism evidence="7 8">
    <name type="scientific">Paenibacillus septentrionalis</name>
    <dbReference type="NCBI Taxonomy" id="429342"/>
    <lineage>
        <taxon>Bacteria</taxon>
        <taxon>Bacillati</taxon>
        <taxon>Bacillota</taxon>
        <taxon>Bacilli</taxon>
        <taxon>Bacillales</taxon>
        <taxon>Paenibacillaceae</taxon>
        <taxon>Paenibacillus</taxon>
    </lineage>
</organism>
<evidence type="ECO:0000256" key="2">
    <source>
        <dbReference type="ARBA" id="ARBA00022723"/>
    </source>
</evidence>
<dbReference type="PANTHER" id="PTHR34858:SF1">
    <property type="entry name" value="CYSO-CYSTEINE PEPTIDASE"/>
    <property type="match status" value="1"/>
</dbReference>
<dbReference type="Gene3D" id="3.40.140.10">
    <property type="entry name" value="Cytidine Deaminase, domain 2"/>
    <property type="match status" value="1"/>
</dbReference>
<keyword evidence="3" id="KW-0378">Hydrolase</keyword>
<dbReference type="InterPro" id="IPR000555">
    <property type="entry name" value="JAMM/MPN+_dom"/>
</dbReference>
<evidence type="ECO:0000256" key="4">
    <source>
        <dbReference type="ARBA" id="ARBA00022833"/>
    </source>
</evidence>
<dbReference type="InterPro" id="IPR037518">
    <property type="entry name" value="MPN"/>
</dbReference>
<keyword evidence="5" id="KW-0482">Metalloprotease</keyword>
<dbReference type="InterPro" id="IPR028090">
    <property type="entry name" value="JAB_dom_prok"/>
</dbReference>
<keyword evidence="1" id="KW-0645">Protease</keyword>
<dbReference type="Proteomes" id="UP001596233">
    <property type="component" value="Unassembled WGS sequence"/>
</dbReference>
<comment type="caution">
    <text evidence="7">The sequence shown here is derived from an EMBL/GenBank/DDBJ whole genome shotgun (WGS) entry which is preliminary data.</text>
</comment>
<evidence type="ECO:0000259" key="6">
    <source>
        <dbReference type="PROSITE" id="PS50249"/>
    </source>
</evidence>
<dbReference type="PROSITE" id="PS50249">
    <property type="entry name" value="MPN"/>
    <property type="match status" value="1"/>
</dbReference>
<evidence type="ECO:0000256" key="1">
    <source>
        <dbReference type="ARBA" id="ARBA00022670"/>
    </source>
</evidence>
<dbReference type="SUPFAM" id="SSF102712">
    <property type="entry name" value="JAB1/MPN domain"/>
    <property type="match status" value="1"/>
</dbReference>
<dbReference type="InterPro" id="IPR051929">
    <property type="entry name" value="VirAsm_ModProt"/>
</dbReference>
<feature type="domain" description="MPN" evidence="6">
    <location>
        <begin position="4"/>
        <end position="138"/>
    </location>
</feature>
<evidence type="ECO:0000256" key="3">
    <source>
        <dbReference type="ARBA" id="ARBA00022801"/>
    </source>
</evidence>